<evidence type="ECO:0000313" key="3">
    <source>
        <dbReference type="WBParaSite" id="ACRNAN_scaffold11298.g19767.t1"/>
    </source>
</evidence>
<dbReference type="InterPro" id="IPR036116">
    <property type="entry name" value="FN3_sf"/>
</dbReference>
<dbReference type="PROSITE" id="PS50853">
    <property type="entry name" value="FN3"/>
    <property type="match status" value="1"/>
</dbReference>
<dbReference type="Pfam" id="PF18078">
    <property type="entry name" value="Thioredoxin_11"/>
    <property type="match status" value="1"/>
</dbReference>
<dbReference type="WBParaSite" id="ACRNAN_scaffold11298.g19767.t1">
    <property type="protein sequence ID" value="ACRNAN_scaffold11298.g19767.t1"/>
    <property type="gene ID" value="ACRNAN_scaffold11298.g19767"/>
</dbReference>
<feature type="domain" description="Fibronectin type-III" evidence="1">
    <location>
        <begin position="509"/>
        <end position="609"/>
    </location>
</feature>
<dbReference type="InterPro" id="IPR040581">
    <property type="entry name" value="Thioredoxin_11"/>
</dbReference>
<keyword evidence="2" id="KW-1185">Reference proteome</keyword>
<accession>A0A914CJJ9</accession>
<name>A0A914CJJ9_9BILA</name>
<dbReference type="SMART" id="SM00060">
    <property type="entry name" value="FN3"/>
    <property type="match status" value="1"/>
</dbReference>
<reference evidence="3" key="1">
    <citation type="submission" date="2022-11" db="UniProtKB">
        <authorList>
            <consortium name="WormBaseParasite"/>
        </authorList>
    </citation>
    <scope>IDENTIFICATION</scope>
</reference>
<dbReference type="PANTHER" id="PTHR31594">
    <property type="entry name" value="AIG1-TYPE G DOMAIN-CONTAINING PROTEIN"/>
    <property type="match status" value="1"/>
</dbReference>
<dbReference type="InterPro" id="IPR052090">
    <property type="entry name" value="Cytolytic_pore-forming_toxin"/>
</dbReference>
<dbReference type="InterPro" id="IPR048997">
    <property type="entry name" value="Stonustoxin-like_helical"/>
</dbReference>
<dbReference type="Pfam" id="PF21109">
    <property type="entry name" value="Stonustoxin_helical"/>
    <property type="match status" value="1"/>
</dbReference>
<evidence type="ECO:0000313" key="2">
    <source>
        <dbReference type="Proteomes" id="UP000887540"/>
    </source>
</evidence>
<sequence>MLYDCRSDCLIPALTLWDLDTLKSAMNRHKQPYTNYELIAEDSLSEKTLKLGVDASLKLSFLSGMVKVGGSAHYLNDRKKSTKQERITLKYSTISHNDALSMDHLGPGDIQHPQIFEKGDATHVVLGVEYGNDAIFIFDRDVGFNEIINEDSESLGVAMNLFIREIEGAEKVSMSEGQKTVCEKIHCTFYGDLELNKSPSNFIEAMGLYHDLPDIIKKCGPVPKKAWLYPLEKLDSKAARLVREISLSLVNQTEMLLENLHETEVNAADIWKLCHPIFANQRYQVENFRRSLTEFKNGFQKKLVPLLPQIRGGVMEEERLTELIEGLLRSPFNPENLKLWLDGEKYEVEMLNHFFQQLQEKLHNYDVLIALTRSEADKMLNNIDYEAVVGFAFNISIKSDPFLDDLHDYLRKNPRDVAGCIKPQFLHQDQSVRLRMRKNINAFLKFISLNCTNKNGSLEKLAKKNEDVKKEDMKKTKYMVYADDRDVGNQYARIVLHNLVKGTETDFTPPSAPGRPHFEEQNPEILTWTKPEEGSEHVDYYELQYMICMNRADDKKEEWDKTEHKKCDLNCIDISDLKLKGTYIFRVCGVSPGGVGEFSEPAIIALRSEERDRLIVDIIRNCESMNKLTGYFYTEAHVVCLMKSLTVLAYSGPDSSLVTMEKLESSFKFLEYPTSFTASTHQLLTEISAAFHHENIAMEAIKALLYSVINKFVDLSKFFGQLEVFESSEGESSTKIATILEEITALSEKCIRVSDDVNSKFEHVLKVFDELLYQVHQLSSTLRDSRKILENSKIKFDELEVKLRIIVHFFGKIKIIIKESIIGHIERFKEALKIKQMISMRREALISIAFCVQVSNVLELYVLISDKFVIPDLGDAVAKLVLTPEKAKQQLKELKENYDKEEVLIKQMIAEKQKDYHDRAREQIEGFSDKMNQAYVRNRI</sequence>
<dbReference type="SUPFAM" id="SSF49265">
    <property type="entry name" value="Fibronectin type III"/>
    <property type="match status" value="1"/>
</dbReference>
<dbReference type="Proteomes" id="UP000887540">
    <property type="component" value="Unplaced"/>
</dbReference>
<evidence type="ECO:0000259" key="1">
    <source>
        <dbReference type="PROSITE" id="PS50853"/>
    </source>
</evidence>
<dbReference type="InterPro" id="IPR003961">
    <property type="entry name" value="FN3_dom"/>
</dbReference>
<organism evidence="2 3">
    <name type="scientific">Acrobeloides nanus</name>
    <dbReference type="NCBI Taxonomy" id="290746"/>
    <lineage>
        <taxon>Eukaryota</taxon>
        <taxon>Metazoa</taxon>
        <taxon>Ecdysozoa</taxon>
        <taxon>Nematoda</taxon>
        <taxon>Chromadorea</taxon>
        <taxon>Rhabditida</taxon>
        <taxon>Tylenchina</taxon>
        <taxon>Cephalobomorpha</taxon>
        <taxon>Cephaloboidea</taxon>
        <taxon>Cephalobidae</taxon>
        <taxon>Acrobeloides</taxon>
    </lineage>
</organism>
<proteinExistence type="predicted"/>
<dbReference type="AlphaFoldDB" id="A0A914CJJ9"/>
<protein>
    <submittedName>
        <fullName evidence="3">Fibronectin type-III domain-containing protein</fullName>
    </submittedName>
</protein>
<dbReference type="InterPro" id="IPR013783">
    <property type="entry name" value="Ig-like_fold"/>
</dbReference>
<dbReference type="CDD" id="cd00063">
    <property type="entry name" value="FN3"/>
    <property type="match status" value="1"/>
</dbReference>
<dbReference type="PANTHER" id="PTHR31594:SF14">
    <property type="entry name" value="FIBRONECTIN TYPE-III DOMAIN-CONTAINING PROTEIN"/>
    <property type="match status" value="1"/>
</dbReference>
<dbReference type="Gene3D" id="2.60.40.10">
    <property type="entry name" value="Immunoglobulins"/>
    <property type="match status" value="1"/>
</dbReference>
<dbReference type="Pfam" id="PF00041">
    <property type="entry name" value="fn3"/>
    <property type="match status" value="1"/>
</dbReference>